<dbReference type="EMBL" id="BJYV01000001">
    <property type="protein sequence ID" value="GEO20138.1"/>
    <property type="molecule type" value="Genomic_DNA"/>
</dbReference>
<accession>A0A512C7E0</accession>
<organism evidence="1 2">
    <name type="scientific">Cyclobacterium qasimii</name>
    <dbReference type="NCBI Taxonomy" id="1350429"/>
    <lineage>
        <taxon>Bacteria</taxon>
        <taxon>Pseudomonadati</taxon>
        <taxon>Bacteroidota</taxon>
        <taxon>Cytophagia</taxon>
        <taxon>Cytophagales</taxon>
        <taxon>Cyclobacteriaceae</taxon>
        <taxon>Cyclobacterium</taxon>
    </lineage>
</organism>
<dbReference type="InterPro" id="IPR021314">
    <property type="entry name" value="DUF2911"/>
</dbReference>
<dbReference type="Proteomes" id="UP000321301">
    <property type="component" value="Unassembled WGS sequence"/>
</dbReference>
<comment type="caution">
    <text evidence="1">The sequence shown here is derived from an EMBL/GenBank/DDBJ whole genome shotgun (WGS) entry which is preliminary data.</text>
</comment>
<dbReference type="AlphaFoldDB" id="A0A512C7E0"/>
<name>A0A512C7E0_9BACT</name>
<protein>
    <recommendedName>
        <fullName evidence="3">DUF2911 domain-containing protein</fullName>
    </recommendedName>
</protein>
<evidence type="ECO:0000313" key="2">
    <source>
        <dbReference type="Proteomes" id="UP000321301"/>
    </source>
</evidence>
<gene>
    <name evidence="1" type="ORF">CQA01_06720</name>
</gene>
<dbReference type="Gene3D" id="1.25.40.10">
    <property type="entry name" value="Tetratricopeptide repeat domain"/>
    <property type="match status" value="1"/>
</dbReference>
<sequence length="292" mass="32600">MINNNLIIKSMKTKNIVCLIALFAFVQVSLLAQIKMPQASPNSQVSQQVGLTMIHLEYSRPSMKNRKIFGELVPFGSVWRTGANNPTTLSVDTDIKVNGQSLKAGKYAIYTIPEKRSWTIIFSKNTELWGAMGYDASNDALRLNVPVNKLKKAVESMEINFSNLTDSGAQLNISWDKTTVGFGIEMEVDRVVMRQIKELLIDQESNDAGLQFQAANYYYNQGKDLNAAIEWVSKSVEADPKYYTVHLKAKIQAALGNKSEAIATAQESMQMAKEEGNMDYVALNQRLIDSIK</sequence>
<keyword evidence="2" id="KW-1185">Reference proteome</keyword>
<reference evidence="1 2" key="1">
    <citation type="submission" date="2019-07" db="EMBL/GenBank/DDBJ databases">
        <title>Whole genome shotgun sequence of Cyclobacterium qasimii NBRC 106168.</title>
        <authorList>
            <person name="Hosoyama A."/>
            <person name="Uohara A."/>
            <person name="Ohji S."/>
            <person name="Ichikawa N."/>
        </authorList>
    </citation>
    <scope>NUCLEOTIDE SEQUENCE [LARGE SCALE GENOMIC DNA]</scope>
    <source>
        <strain evidence="1 2">NBRC 106168</strain>
    </source>
</reference>
<dbReference type="SUPFAM" id="SSF48452">
    <property type="entry name" value="TPR-like"/>
    <property type="match status" value="1"/>
</dbReference>
<dbReference type="Pfam" id="PF11138">
    <property type="entry name" value="DUF2911"/>
    <property type="match status" value="1"/>
</dbReference>
<proteinExistence type="predicted"/>
<dbReference type="InterPro" id="IPR011990">
    <property type="entry name" value="TPR-like_helical_dom_sf"/>
</dbReference>
<evidence type="ECO:0000313" key="1">
    <source>
        <dbReference type="EMBL" id="GEO20138.1"/>
    </source>
</evidence>
<evidence type="ECO:0008006" key="3">
    <source>
        <dbReference type="Google" id="ProtNLM"/>
    </source>
</evidence>